<comment type="caution">
    <text evidence="2">The sequence shown here is derived from an EMBL/GenBank/DDBJ whole genome shotgun (WGS) entry which is preliminary data.</text>
</comment>
<dbReference type="EMBL" id="JAYXUG010000031">
    <property type="protein sequence ID" value="MEC6833869.1"/>
    <property type="molecule type" value="Genomic_DNA"/>
</dbReference>
<organism evidence="2 3">
    <name type="scientific">Photobacterium toruni</name>
    <dbReference type="NCBI Taxonomy" id="1935446"/>
    <lineage>
        <taxon>Bacteria</taxon>
        <taxon>Pseudomonadati</taxon>
        <taxon>Pseudomonadota</taxon>
        <taxon>Gammaproteobacteria</taxon>
        <taxon>Vibrionales</taxon>
        <taxon>Vibrionaceae</taxon>
        <taxon>Photobacterium</taxon>
    </lineage>
</organism>
<keyword evidence="1" id="KW-0812">Transmembrane</keyword>
<dbReference type="Proteomes" id="UP001306119">
    <property type="component" value="Unassembled WGS sequence"/>
</dbReference>
<keyword evidence="3" id="KW-1185">Reference proteome</keyword>
<evidence type="ECO:0000313" key="2">
    <source>
        <dbReference type="EMBL" id="MEC6833869.1"/>
    </source>
</evidence>
<evidence type="ECO:0000313" key="3">
    <source>
        <dbReference type="Proteomes" id="UP001306119"/>
    </source>
</evidence>
<feature type="transmembrane region" description="Helical" evidence="1">
    <location>
        <begin position="12"/>
        <end position="31"/>
    </location>
</feature>
<name>A0ABU6LBD4_9GAMM</name>
<proteinExistence type="predicted"/>
<keyword evidence="1" id="KW-1133">Transmembrane helix</keyword>
<sequence>MTILEDPAITAIIGSAITAIATLLAVIITNYHNKKISLINIENQIFKEKTERKMQRIEELYLILSKWKKDTFKTTFLYAGYHNGKFSRTDITKNLPTANGGLTYDPSKISVIINIHFPELIELSGEINEHHVKLHKSYEAILESNKTFIPTILRNQEIFDHKCDAILEQLALIAKNL</sequence>
<protein>
    <submittedName>
        <fullName evidence="2">Uncharacterized protein</fullName>
    </submittedName>
</protein>
<accession>A0ABU6LBD4</accession>
<evidence type="ECO:0000256" key="1">
    <source>
        <dbReference type="SAM" id="Phobius"/>
    </source>
</evidence>
<dbReference type="RefSeq" id="WP_327775699.1">
    <property type="nucleotide sequence ID" value="NZ_JAYXUG010000031.1"/>
</dbReference>
<keyword evidence="1" id="KW-0472">Membrane</keyword>
<reference evidence="2 3" key="1">
    <citation type="submission" date="2024-01" db="EMBL/GenBank/DDBJ databases">
        <title>Active colonisers of the gastrointestinal tract of Atlantic salmon farmed in a warm water region.</title>
        <authorList>
            <person name="Bowman J.P."/>
        </authorList>
    </citation>
    <scope>NUCLEOTIDE SEQUENCE [LARGE SCALE GENOMIC DNA]</scope>
    <source>
        <strain evidence="2 3">S3MW1</strain>
    </source>
</reference>
<gene>
    <name evidence="2" type="ORF">VXS06_19060</name>
</gene>